<dbReference type="GO" id="GO:0008654">
    <property type="term" value="P:phospholipid biosynthetic process"/>
    <property type="evidence" value="ECO:0007669"/>
    <property type="project" value="UniProtKB-KW"/>
</dbReference>
<dbReference type="InterPro" id="IPR017438">
    <property type="entry name" value="ATP-NAD_kinase_N"/>
</dbReference>
<evidence type="ECO:0000256" key="7">
    <source>
        <dbReference type="ARBA" id="ARBA00022777"/>
    </source>
</evidence>
<evidence type="ECO:0000256" key="12">
    <source>
        <dbReference type="ARBA" id="ARBA00023264"/>
    </source>
</evidence>
<evidence type="ECO:0000256" key="2">
    <source>
        <dbReference type="ARBA" id="ARBA00005983"/>
    </source>
</evidence>
<dbReference type="InterPro" id="IPR045540">
    <property type="entry name" value="YegS/DAGK_C"/>
</dbReference>
<dbReference type="Gene3D" id="3.40.50.10330">
    <property type="entry name" value="Probable inorganic polyphosphate/atp-NAD kinase, domain 1"/>
    <property type="match status" value="1"/>
</dbReference>
<dbReference type="InterPro" id="IPR016064">
    <property type="entry name" value="NAD/diacylglycerol_kinase_sf"/>
</dbReference>
<evidence type="ECO:0000313" key="15">
    <source>
        <dbReference type="Proteomes" id="UP000543224"/>
    </source>
</evidence>
<dbReference type="GO" id="GO:0016301">
    <property type="term" value="F:kinase activity"/>
    <property type="evidence" value="ECO:0007669"/>
    <property type="project" value="UniProtKB-KW"/>
</dbReference>
<dbReference type="SMART" id="SM00046">
    <property type="entry name" value="DAGKc"/>
    <property type="match status" value="1"/>
</dbReference>
<dbReference type="Gene3D" id="2.60.200.40">
    <property type="match status" value="1"/>
</dbReference>
<evidence type="ECO:0000313" key="14">
    <source>
        <dbReference type="EMBL" id="GFP25028.1"/>
    </source>
</evidence>
<evidence type="ECO:0000256" key="1">
    <source>
        <dbReference type="ARBA" id="ARBA00001946"/>
    </source>
</evidence>
<dbReference type="PROSITE" id="PS50146">
    <property type="entry name" value="DAGK"/>
    <property type="match status" value="1"/>
</dbReference>
<keyword evidence="7 14" id="KW-0418">Kinase</keyword>
<dbReference type="InterPro" id="IPR050187">
    <property type="entry name" value="Lipid_Phosphate_FormReg"/>
</dbReference>
<sequence>MTLFVIANPACGGGRGEKYIPQIERALEDLKLEFKLVRTSRPQEAVDLARKAVAEGFQRIVAVGGDGTVHEVVNGISGTGAILGIVPIGDGNDISRSLQIPRDIPAACRILDKTYTRTIDVGTANGTYFVGVASTGFDSVVTEIANKMTIKVHGPAKYTLAAFRALTSFRASKFHFNCDGKLSAERALLIAVANTRSYGSGMMVAPAAELDDGLFDICLIKEISRFHFIRVFPSVFSGQHIKDPHVTIFRAREIEISSEDPFHVYADGEYIMPLPARFRIVPRALEVIVPSPATK</sequence>
<organism evidence="14 15">
    <name type="scientific">Candidatus Hakubella thermalkaliphila</name>
    <dbReference type="NCBI Taxonomy" id="2754717"/>
    <lineage>
        <taxon>Bacteria</taxon>
        <taxon>Bacillati</taxon>
        <taxon>Actinomycetota</taxon>
        <taxon>Actinomycetota incertae sedis</taxon>
        <taxon>Candidatus Hakubellales</taxon>
        <taxon>Candidatus Hakubellaceae</taxon>
        <taxon>Candidatus Hakubella</taxon>
    </lineage>
</organism>
<accession>A0A6V8NXP5</accession>
<dbReference type="Pfam" id="PF00781">
    <property type="entry name" value="DAGK_cat"/>
    <property type="match status" value="1"/>
</dbReference>
<evidence type="ECO:0000256" key="8">
    <source>
        <dbReference type="ARBA" id="ARBA00022840"/>
    </source>
</evidence>
<dbReference type="Pfam" id="PF19279">
    <property type="entry name" value="YegS_C"/>
    <property type="match status" value="1"/>
</dbReference>
<evidence type="ECO:0000256" key="9">
    <source>
        <dbReference type="ARBA" id="ARBA00022842"/>
    </source>
</evidence>
<dbReference type="GO" id="GO:0046872">
    <property type="term" value="F:metal ion binding"/>
    <property type="evidence" value="ECO:0007669"/>
    <property type="project" value="UniProtKB-KW"/>
</dbReference>
<evidence type="ECO:0000256" key="5">
    <source>
        <dbReference type="ARBA" id="ARBA00022723"/>
    </source>
</evidence>
<evidence type="ECO:0000256" key="11">
    <source>
        <dbReference type="ARBA" id="ARBA00023209"/>
    </source>
</evidence>
<evidence type="ECO:0000256" key="6">
    <source>
        <dbReference type="ARBA" id="ARBA00022741"/>
    </source>
</evidence>
<evidence type="ECO:0000256" key="3">
    <source>
        <dbReference type="ARBA" id="ARBA00022516"/>
    </source>
</evidence>
<dbReference type="Proteomes" id="UP000543224">
    <property type="component" value="Unassembled WGS sequence"/>
</dbReference>
<feature type="domain" description="DAGKc" evidence="13">
    <location>
        <begin position="1"/>
        <end position="128"/>
    </location>
</feature>
<dbReference type="InterPro" id="IPR005218">
    <property type="entry name" value="Diacylglycerol/lipid_kinase"/>
</dbReference>
<keyword evidence="5" id="KW-0479">Metal-binding</keyword>
<dbReference type="EMBL" id="BLRX01000033">
    <property type="protein sequence ID" value="GFP25028.1"/>
    <property type="molecule type" value="Genomic_DNA"/>
</dbReference>
<protein>
    <submittedName>
        <fullName evidence="14">Diacylglycerol kinase (ATP)</fullName>
    </submittedName>
</protein>
<dbReference type="GO" id="GO:0005524">
    <property type="term" value="F:ATP binding"/>
    <property type="evidence" value="ECO:0007669"/>
    <property type="project" value="UniProtKB-KW"/>
</dbReference>
<dbReference type="GO" id="GO:0005886">
    <property type="term" value="C:plasma membrane"/>
    <property type="evidence" value="ECO:0007669"/>
    <property type="project" value="TreeGrafter"/>
</dbReference>
<keyword evidence="3" id="KW-0444">Lipid biosynthesis</keyword>
<reference evidence="14 15" key="1">
    <citation type="journal article" date="2020" name="Front. Microbiol.">
        <title>Single-cell genomics of novel Actinobacteria with the Wood-Ljungdahl pathway discovered in a serpentinizing system.</title>
        <authorList>
            <person name="Merino N."/>
            <person name="Kawai M."/>
            <person name="Boyd E.S."/>
            <person name="Colman D.R."/>
            <person name="McGlynn S.E."/>
            <person name="Nealson K.H."/>
            <person name="Kurokawa K."/>
            <person name="Hongoh Y."/>
        </authorList>
    </citation>
    <scope>NUCLEOTIDE SEQUENCE [LARGE SCALE GENOMIC DNA]</scope>
    <source>
        <strain evidence="14 15">S25</strain>
    </source>
</reference>
<dbReference type="AlphaFoldDB" id="A0A6V8NXP5"/>
<comment type="caution">
    <text evidence="14">The sequence shown here is derived from an EMBL/GenBank/DDBJ whole genome shotgun (WGS) entry which is preliminary data.</text>
</comment>
<comment type="cofactor">
    <cofactor evidence="1">
        <name>Mg(2+)</name>
        <dbReference type="ChEBI" id="CHEBI:18420"/>
    </cofactor>
</comment>
<dbReference type="NCBIfam" id="TIGR00147">
    <property type="entry name" value="YegS/Rv2252/BmrU family lipid kinase"/>
    <property type="match status" value="1"/>
</dbReference>
<comment type="similarity">
    <text evidence="2">Belongs to the diacylglycerol/lipid kinase family.</text>
</comment>
<keyword evidence="9" id="KW-0460">Magnesium</keyword>
<evidence type="ECO:0000256" key="4">
    <source>
        <dbReference type="ARBA" id="ARBA00022679"/>
    </source>
</evidence>
<evidence type="ECO:0000259" key="13">
    <source>
        <dbReference type="PROSITE" id="PS50146"/>
    </source>
</evidence>
<dbReference type="SUPFAM" id="SSF111331">
    <property type="entry name" value="NAD kinase/diacylglycerol kinase-like"/>
    <property type="match status" value="1"/>
</dbReference>
<keyword evidence="8" id="KW-0067">ATP-binding</keyword>
<proteinExistence type="inferred from homology"/>
<keyword evidence="10" id="KW-0443">Lipid metabolism</keyword>
<dbReference type="InterPro" id="IPR001206">
    <property type="entry name" value="Diacylglycerol_kinase_cat_dom"/>
</dbReference>
<keyword evidence="4" id="KW-0808">Transferase</keyword>
<name>A0A6V8NXP5_9ACTN</name>
<keyword evidence="12" id="KW-1208">Phospholipid metabolism</keyword>
<keyword evidence="6" id="KW-0547">Nucleotide-binding</keyword>
<gene>
    <name evidence="14" type="ORF">HKBW3S25_00478</name>
</gene>
<evidence type="ECO:0000256" key="10">
    <source>
        <dbReference type="ARBA" id="ARBA00023098"/>
    </source>
</evidence>
<keyword evidence="11" id="KW-0594">Phospholipid biosynthesis</keyword>
<dbReference type="PANTHER" id="PTHR12358:SF106">
    <property type="entry name" value="LIPID KINASE YEGS"/>
    <property type="match status" value="1"/>
</dbReference>
<dbReference type="PANTHER" id="PTHR12358">
    <property type="entry name" value="SPHINGOSINE KINASE"/>
    <property type="match status" value="1"/>
</dbReference>